<proteinExistence type="predicted"/>
<gene>
    <name evidence="1" type="ORF">LCGC14_2875970</name>
</gene>
<protein>
    <submittedName>
        <fullName evidence="1">Uncharacterized protein</fullName>
    </submittedName>
</protein>
<dbReference type="AlphaFoldDB" id="A0A0F9ASP8"/>
<comment type="caution">
    <text evidence="1">The sequence shown here is derived from an EMBL/GenBank/DDBJ whole genome shotgun (WGS) entry which is preliminary data.</text>
</comment>
<name>A0A0F9ASP8_9ZZZZ</name>
<sequence>ELVSFSKLDDIFVTGDNTKTLLAKLEKINKKQDAY</sequence>
<reference evidence="1" key="1">
    <citation type="journal article" date="2015" name="Nature">
        <title>Complex archaea that bridge the gap between prokaryotes and eukaryotes.</title>
        <authorList>
            <person name="Spang A."/>
            <person name="Saw J.H."/>
            <person name="Jorgensen S.L."/>
            <person name="Zaremba-Niedzwiedzka K."/>
            <person name="Martijn J."/>
            <person name="Lind A.E."/>
            <person name="van Eijk R."/>
            <person name="Schleper C."/>
            <person name="Guy L."/>
            <person name="Ettema T.J."/>
        </authorList>
    </citation>
    <scope>NUCLEOTIDE SEQUENCE</scope>
</reference>
<evidence type="ECO:0000313" key="1">
    <source>
        <dbReference type="EMBL" id="KKK75211.1"/>
    </source>
</evidence>
<accession>A0A0F9ASP8</accession>
<dbReference type="EMBL" id="LAZR01055968">
    <property type="protein sequence ID" value="KKK75211.1"/>
    <property type="molecule type" value="Genomic_DNA"/>
</dbReference>
<organism evidence="1">
    <name type="scientific">marine sediment metagenome</name>
    <dbReference type="NCBI Taxonomy" id="412755"/>
    <lineage>
        <taxon>unclassified sequences</taxon>
        <taxon>metagenomes</taxon>
        <taxon>ecological metagenomes</taxon>
    </lineage>
</organism>
<feature type="non-terminal residue" evidence="1">
    <location>
        <position position="1"/>
    </location>
</feature>